<keyword evidence="4" id="KW-1185">Reference proteome</keyword>
<dbReference type="Gene3D" id="3.30.1340.30">
    <property type="match status" value="1"/>
</dbReference>
<dbReference type="PROSITE" id="PS51257">
    <property type="entry name" value="PROKAR_LIPOPROTEIN"/>
    <property type="match status" value="1"/>
</dbReference>
<dbReference type="AlphaFoldDB" id="A0A7J0BX07"/>
<gene>
    <name evidence="3" type="ORF">DSM19430T_29070</name>
</gene>
<feature type="chain" id="PRO_5029576573" evidence="1">
    <location>
        <begin position="25"/>
        <end position="104"/>
    </location>
</feature>
<name>A0A7J0BX07_9BACT</name>
<evidence type="ECO:0000313" key="3">
    <source>
        <dbReference type="EMBL" id="GFM38223.1"/>
    </source>
</evidence>
<evidence type="ECO:0000259" key="2">
    <source>
        <dbReference type="PROSITE" id="PS50914"/>
    </source>
</evidence>
<dbReference type="RefSeq" id="WP_174410839.1">
    <property type="nucleotide sequence ID" value="NZ_BLVP01000035.1"/>
</dbReference>
<dbReference type="Proteomes" id="UP000503820">
    <property type="component" value="Unassembled WGS sequence"/>
</dbReference>
<dbReference type="PANTHER" id="PTHR34606:SF16">
    <property type="entry name" value="BON DOMAIN-CONTAINING PROTEIN"/>
    <property type="match status" value="1"/>
</dbReference>
<comment type="caution">
    <text evidence="3">The sequence shown here is derived from an EMBL/GenBank/DDBJ whole genome shotgun (WGS) entry which is preliminary data.</text>
</comment>
<reference evidence="3 4" key="1">
    <citation type="submission" date="2020-05" db="EMBL/GenBank/DDBJ databases">
        <title>Draft genome sequence of Desulfovibrio psychrotolerans JS1T.</title>
        <authorList>
            <person name="Ueno A."/>
            <person name="Tamazawa S."/>
            <person name="Tamamura S."/>
            <person name="Murakami T."/>
            <person name="Kiyama T."/>
            <person name="Inomata H."/>
            <person name="Amano Y."/>
            <person name="Miyakawa K."/>
            <person name="Tamaki H."/>
            <person name="Naganuma T."/>
            <person name="Kaneko K."/>
        </authorList>
    </citation>
    <scope>NUCLEOTIDE SEQUENCE [LARGE SCALE GENOMIC DNA]</scope>
    <source>
        <strain evidence="3 4">JS1</strain>
    </source>
</reference>
<accession>A0A7J0BX07</accession>
<keyword evidence="1" id="KW-0732">Signal</keyword>
<dbReference type="EMBL" id="BLVP01000035">
    <property type="protein sequence ID" value="GFM38223.1"/>
    <property type="molecule type" value="Genomic_DNA"/>
</dbReference>
<dbReference type="Pfam" id="PF04972">
    <property type="entry name" value="BON"/>
    <property type="match status" value="1"/>
</dbReference>
<dbReference type="PROSITE" id="PS50914">
    <property type="entry name" value="BON"/>
    <property type="match status" value="1"/>
</dbReference>
<protein>
    <submittedName>
        <fullName evidence="3">BON domain-containing protein</fullName>
    </submittedName>
</protein>
<feature type="signal peptide" evidence="1">
    <location>
        <begin position="1"/>
        <end position="24"/>
    </location>
</feature>
<evidence type="ECO:0000256" key="1">
    <source>
        <dbReference type="SAM" id="SignalP"/>
    </source>
</evidence>
<sequence>MKNLAIIIKIVMCTLLVTVLMSCAGTSKKESTGQYVDDSTITAKIKTAIFNDDSLKTLQITVVTFKGNVQLSGFVDTIQHVHKAGNIAINVDGVKSVINDLVVK</sequence>
<feature type="domain" description="BON" evidence="2">
    <location>
        <begin position="37"/>
        <end position="104"/>
    </location>
</feature>
<dbReference type="PANTHER" id="PTHR34606">
    <property type="entry name" value="BON DOMAIN-CONTAINING PROTEIN"/>
    <property type="match status" value="1"/>
</dbReference>
<organism evidence="3 4">
    <name type="scientific">Desulfovibrio psychrotolerans</name>
    <dbReference type="NCBI Taxonomy" id="415242"/>
    <lineage>
        <taxon>Bacteria</taxon>
        <taxon>Pseudomonadati</taxon>
        <taxon>Thermodesulfobacteriota</taxon>
        <taxon>Desulfovibrionia</taxon>
        <taxon>Desulfovibrionales</taxon>
        <taxon>Desulfovibrionaceae</taxon>
        <taxon>Desulfovibrio</taxon>
    </lineage>
</organism>
<proteinExistence type="predicted"/>
<dbReference type="InterPro" id="IPR051686">
    <property type="entry name" value="Lipoprotein_DolP"/>
</dbReference>
<dbReference type="InterPro" id="IPR007055">
    <property type="entry name" value="BON_dom"/>
</dbReference>
<evidence type="ECO:0000313" key="4">
    <source>
        <dbReference type="Proteomes" id="UP000503820"/>
    </source>
</evidence>